<keyword evidence="1" id="KW-1133">Transmembrane helix</keyword>
<evidence type="ECO:0000313" key="4">
    <source>
        <dbReference type="EMBL" id="CAL1147111.1"/>
    </source>
</evidence>
<dbReference type="AlphaFoldDB" id="A0A9P1CLS2"/>
<feature type="transmembrane region" description="Helical" evidence="1">
    <location>
        <begin position="49"/>
        <end position="69"/>
    </location>
</feature>
<evidence type="ECO:0000256" key="1">
    <source>
        <dbReference type="SAM" id="Phobius"/>
    </source>
</evidence>
<dbReference type="EMBL" id="CAMXCT020001868">
    <property type="protein sequence ID" value="CAL1147111.1"/>
    <property type="molecule type" value="Genomic_DNA"/>
</dbReference>
<keyword evidence="5" id="KW-0560">Oxidoreductase</keyword>
<evidence type="ECO:0000313" key="6">
    <source>
        <dbReference type="Proteomes" id="UP001152797"/>
    </source>
</evidence>
<accession>A0A9P1CLS2</accession>
<comment type="caution">
    <text evidence="3">The sequence shown here is derived from an EMBL/GenBank/DDBJ whole genome shotgun (WGS) entry which is preliminary data.</text>
</comment>
<keyword evidence="1" id="KW-0812">Transmembrane</keyword>
<evidence type="ECO:0000256" key="2">
    <source>
        <dbReference type="SAM" id="SignalP"/>
    </source>
</evidence>
<organism evidence="3">
    <name type="scientific">Cladocopium goreaui</name>
    <dbReference type="NCBI Taxonomy" id="2562237"/>
    <lineage>
        <taxon>Eukaryota</taxon>
        <taxon>Sar</taxon>
        <taxon>Alveolata</taxon>
        <taxon>Dinophyceae</taxon>
        <taxon>Suessiales</taxon>
        <taxon>Symbiodiniaceae</taxon>
        <taxon>Cladocopium</taxon>
    </lineage>
</organism>
<keyword evidence="1" id="KW-0472">Membrane</keyword>
<dbReference type="GO" id="GO:0051213">
    <property type="term" value="F:dioxygenase activity"/>
    <property type="evidence" value="ECO:0007669"/>
    <property type="project" value="UniProtKB-KW"/>
</dbReference>
<evidence type="ECO:0000313" key="3">
    <source>
        <dbReference type="EMBL" id="CAI3993736.1"/>
    </source>
</evidence>
<keyword evidence="2" id="KW-0732">Signal</keyword>
<protein>
    <submittedName>
        <fullName evidence="5">Alpha-ketoglutarate-dependent dioxygenase alkB-like 3</fullName>
    </submittedName>
</protein>
<dbReference type="EMBL" id="CAMXCT010001868">
    <property type="protein sequence ID" value="CAI3993736.1"/>
    <property type="molecule type" value="Genomic_DNA"/>
</dbReference>
<evidence type="ECO:0000313" key="5">
    <source>
        <dbReference type="EMBL" id="CAL4781048.1"/>
    </source>
</evidence>
<reference evidence="4" key="2">
    <citation type="submission" date="2024-04" db="EMBL/GenBank/DDBJ databases">
        <authorList>
            <person name="Chen Y."/>
            <person name="Shah S."/>
            <person name="Dougan E. K."/>
            <person name="Thang M."/>
            <person name="Chan C."/>
        </authorList>
    </citation>
    <scope>NUCLEOTIDE SEQUENCE [LARGE SCALE GENOMIC DNA]</scope>
</reference>
<gene>
    <name evidence="3" type="ORF">C1SCF055_LOCUS20453</name>
</gene>
<dbReference type="EMBL" id="CAMXCT030001868">
    <property type="protein sequence ID" value="CAL4781048.1"/>
    <property type="molecule type" value="Genomic_DNA"/>
</dbReference>
<feature type="chain" id="PRO_5043270549" evidence="2">
    <location>
        <begin position="21"/>
        <end position="72"/>
    </location>
</feature>
<reference evidence="3" key="1">
    <citation type="submission" date="2022-10" db="EMBL/GenBank/DDBJ databases">
        <authorList>
            <person name="Chen Y."/>
            <person name="Dougan E. K."/>
            <person name="Chan C."/>
            <person name="Rhodes N."/>
            <person name="Thang M."/>
        </authorList>
    </citation>
    <scope>NUCLEOTIDE SEQUENCE</scope>
</reference>
<keyword evidence="6" id="KW-1185">Reference proteome</keyword>
<dbReference type="Proteomes" id="UP001152797">
    <property type="component" value="Unassembled WGS sequence"/>
</dbReference>
<keyword evidence="5" id="KW-0223">Dioxygenase</keyword>
<feature type="signal peptide" evidence="2">
    <location>
        <begin position="1"/>
        <end position="20"/>
    </location>
</feature>
<proteinExistence type="predicted"/>
<name>A0A9P1CLS2_9DINO</name>
<sequence>MPMAAIKLVSALLLIEMVEPGSEGHRSIGTAHGANYVEDTPAFRRTVAWSYAVTYGTTLAGFILIRLCLGCW</sequence>